<dbReference type="EMBL" id="LRBP01000021">
    <property type="protein sequence ID" value="OII72561.1"/>
    <property type="molecule type" value="Genomic_DNA"/>
</dbReference>
<dbReference type="AlphaFoldDB" id="A0A1J4MEB7"/>
<feature type="signal peptide" evidence="1">
    <location>
        <begin position="1"/>
        <end position="22"/>
    </location>
</feature>
<keyword evidence="3" id="KW-1185">Reference proteome</keyword>
<feature type="chain" id="PRO_5013017983" evidence="1">
    <location>
        <begin position="23"/>
        <end position="75"/>
    </location>
</feature>
<dbReference type="GeneID" id="39980089"/>
<gene>
    <name evidence="2" type="ORF">cubi_03297</name>
</gene>
<dbReference type="Proteomes" id="UP000186176">
    <property type="component" value="Unassembled WGS sequence"/>
</dbReference>
<reference evidence="2 3" key="1">
    <citation type="submission" date="2016-10" db="EMBL/GenBank/DDBJ databases">
        <title>Reductive evolution of mitochondrial metabolism and differential evolution of invasion-related proteins in Cryptosporidium.</title>
        <authorList>
            <person name="Liu S."/>
            <person name="Roellig D.M."/>
            <person name="Guo Y."/>
            <person name="Li N."/>
            <person name="Frace M.A."/>
            <person name="Tang K."/>
            <person name="Zhang L."/>
            <person name="Feng Y."/>
            <person name="Xiao L."/>
        </authorList>
    </citation>
    <scope>NUCLEOTIDE SEQUENCE [LARGE SCALE GENOMIC DNA]</scope>
    <source>
        <strain evidence="2">39726</strain>
    </source>
</reference>
<sequence length="75" mass="8768">MKKYLFSIFLLGLITLPDKISGIKTSRGKFFDGFQLFSSLKPNIQLRFLQEDNDVINNENILSYFPNPLNNPEKW</sequence>
<dbReference type="VEuPathDB" id="CryptoDB:cubi_03297"/>
<organism evidence="2 3">
    <name type="scientific">Cryptosporidium ubiquitum</name>
    <dbReference type="NCBI Taxonomy" id="857276"/>
    <lineage>
        <taxon>Eukaryota</taxon>
        <taxon>Sar</taxon>
        <taxon>Alveolata</taxon>
        <taxon>Apicomplexa</taxon>
        <taxon>Conoidasida</taxon>
        <taxon>Coccidia</taxon>
        <taxon>Eucoccidiorida</taxon>
        <taxon>Eimeriorina</taxon>
        <taxon>Cryptosporidiidae</taxon>
        <taxon>Cryptosporidium</taxon>
    </lineage>
</organism>
<evidence type="ECO:0000313" key="3">
    <source>
        <dbReference type="Proteomes" id="UP000186176"/>
    </source>
</evidence>
<keyword evidence="1" id="KW-0732">Signal</keyword>
<dbReference type="RefSeq" id="XP_028874023.1">
    <property type="nucleotide sequence ID" value="XM_029020310.1"/>
</dbReference>
<comment type="caution">
    <text evidence="2">The sequence shown here is derived from an EMBL/GenBank/DDBJ whole genome shotgun (WGS) entry which is preliminary data.</text>
</comment>
<evidence type="ECO:0000313" key="2">
    <source>
        <dbReference type="EMBL" id="OII72561.1"/>
    </source>
</evidence>
<accession>A0A1J4MEB7</accession>
<evidence type="ECO:0000256" key="1">
    <source>
        <dbReference type="SAM" id="SignalP"/>
    </source>
</evidence>
<name>A0A1J4MEB7_9CRYT</name>
<proteinExistence type="predicted"/>
<protein>
    <submittedName>
        <fullName evidence="2">Uncharacterized protein</fullName>
    </submittedName>
</protein>